<evidence type="ECO:0000256" key="5">
    <source>
        <dbReference type="PIRSR" id="PIRSR000349-1"/>
    </source>
</evidence>
<evidence type="ECO:0000256" key="2">
    <source>
        <dbReference type="ARBA" id="ARBA00012682"/>
    </source>
</evidence>
<dbReference type="STRING" id="1802214.A2908_00295"/>
<feature type="domain" description="Manganese/iron superoxide dismutase C-terminal" evidence="8">
    <location>
        <begin position="101"/>
        <end position="202"/>
    </location>
</feature>
<feature type="domain" description="Manganese/iron superoxide dismutase N-terminal" evidence="7">
    <location>
        <begin position="6"/>
        <end position="93"/>
    </location>
</feature>
<feature type="binding site" evidence="5">
    <location>
        <position position="173"/>
    </location>
    <ligand>
        <name>Mn(2+)</name>
        <dbReference type="ChEBI" id="CHEBI:29035"/>
    </ligand>
</feature>
<protein>
    <recommendedName>
        <fullName evidence="2 6">Superoxide dismutase</fullName>
        <ecNumber evidence="2 6">1.15.1.1</ecNumber>
    </recommendedName>
</protein>
<dbReference type="GO" id="GO:0004784">
    <property type="term" value="F:superoxide dismutase activity"/>
    <property type="evidence" value="ECO:0007669"/>
    <property type="project" value="UniProtKB-EC"/>
</dbReference>
<comment type="catalytic activity">
    <reaction evidence="6">
        <text>2 superoxide + 2 H(+) = H2O2 + O2</text>
        <dbReference type="Rhea" id="RHEA:20696"/>
        <dbReference type="ChEBI" id="CHEBI:15378"/>
        <dbReference type="ChEBI" id="CHEBI:15379"/>
        <dbReference type="ChEBI" id="CHEBI:16240"/>
        <dbReference type="ChEBI" id="CHEBI:18421"/>
        <dbReference type="EC" id="1.15.1.1"/>
    </reaction>
</comment>
<dbReference type="InterPro" id="IPR019832">
    <property type="entry name" value="Mn/Fe_SOD_C"/>
</dbReference>
<dbReference type="PIRSF" id="PIRSF000349">
    <property type="entry name" value="SODismutase"/>
    <property type="match status" value="1"/>
</dbReference>
<dbReference type="InterPro" id="IPR036314">
    <property type="entry name" value="SOD_C_sf"/>
</dbReference>
<feature type="binding site" evidence="5">
    <location>
        <position position="169"/>
    </location>
    <ligand>
        <name>Mn(2+)</name>
        <dbReference type="ChEBI" id="CHEBI:29035"/>
    </ligand>
</feature>
<dbReference type="Gene3D" id="3.55.40.20">
    <property type="entry name" value="Iron/manganese superoxide dismutase, C-terminal domain"/>
    <property type="match status" value="1"/>
</dbReference>
<dbReference type="SUPFAM" id="SSF46609">
    <property type="entry name" value="Fe,Mn superoxide dismutase (SOD), N-terminal domain"/>
    <property type="match status" value="1"/>
</dbReference>
<comment type="caution">
    <text evidence="9">The sequence shown here is derived from an EMBL/GenBank/DDBJ whole genome shotgun (WGS) entry which is preliminary data.</text>
</comment>
<dbReference type="FunFam" id="3.55.40.20:FF:000001">
    <property type="entry name" value="Superoxide dismutase"/>
    <property type="match status" value="1"/>
</dbReference>
<dbReference type="Pfam" id="PF00081">
    <property type="entry name" value="Sod_Fe_N"/>
    <property type="match status" value="1"/>
</dbReference>
<evidence type="ECO:0000313" key="9">
    <source>
        <dbReference type="EMBL" id="OGZ72806.1"/>
    </source>
</evidence>
<accession>A0A1G2IDJ9</accession>
<name>A0A1G2IDJ9_9BACT</name>
<dbReference type="PRINTS" id="PR01703">
    <property type="entry name" value="MNSODISMTASE"/>
</dbReference>
<proteinExistence type="inferred from homology"/>
<dbReference type="Gene3D" id="1.10.287.990">
    <property type="entry name" value="Fe,Mn superoxide dismutase (SOD) domain"/>
    <property type="match status" value="1"/>
</dbReference>
<sequence>MNKKLYVLPELPYAYDALEPYIDAQTMQIHHGKHHGAYVNNLNAAIEKYPELFAKSAQDLLVALSSIPEDIRVAVRNNAGGHVNHSMFWQGMAPAGQGGEPSGELAKEIEKHFGSFAKFQEKFNDAGVKRFGSGWVWLVKTKDGKLDVLSTANQDNPLSDGHTPIMENDVWEHAYYLQYKNARVDYLKAWWNLVNWDEVEKRFKK</sequence>
<dbReference type="GO" id="GO:0005737">
    <property type="term" value="C:cytoplasm"/>
    <property type="evidence" value="ECO:0007669"/>
    <property type="project" value="TreeGrafter"/>
</dbReference>
<dbReference type="PANTHER" id="PTHR43595">
    <property type="entry name" value="37S RIBOSOMAL PROTEIN S26, MITOCHONDRIAL"/>
    <property type="match status" value="1"/>
</dbReference>
<evidence type="ECO:0000313" key="10">
    <source>
        <dbReference type="Proteomes" id="UP000176774"/>
    </source>
</evidence>
<comment type="function">
    <text evidence="6">Destroys radicals which are normally produced within the cells and which are toxic to biological systems.</text>
</comment>
<evidence type="ECO:0000256" key="1">
    <source>
        <dbReference type="ARBA" id="ARBA00008714"/>
    </source>
</evidence>
<dbReference type="InterPro" id="IPR019831">
    <property type="entry name" value="Mn/Fe_SOD_N"/>
</dbReference>
<dbReference type="EMBL" id="MHPA01000021">
    <property type="protein sequence ID" value="OGZ72806.1"/>
    <property type="molecule type" value="Genomic_DNA"/>
</dbReference>
<dbReference type="EC" id="1.15.1.1" evidence="2 6"/>
<dbReference type="Proteomes" id="UP000176774">
    <property type="component" value="Unassembled WGS sequence"/>
</dbReference>
<dbReference type="Pfam" id="PF02777">
    <property type="entry name" value="Sod_Fe_C"/>
    <property type="match status" value="1"/>
</dbReference>
<dbReference type="InterPro" id="IPR001189">
    <property type="entry name" value="Mn/Fe_SOD"/>
</dbReference>
<organism evidence="9 10">
    <name type="scientific">Candidatus Staskawiczbacteria bacterium RIFCSPLOWO2_01_FULL_38_12b</name>
    <dbReference type="NCBI Taxonomy" id="1802214"/>
    <lineage>
        <taxon>Bacteria</taxon>
        <taxon>Candidatus Staskawicziibacteriota</taxon>
    </lineage>
</organism>
<dbReference type="PANTHER" id="PTHR43595:SF2">
    <property type="entry name" value="SMALL RIBOSOMAL SUBUNIT PROTEIN MS42"/>
    <property type="match status" value="1"/>
</dbReference>
<feature type="binding site" evidence="5">
    <location>
        <position position="85"/>
    </location>
    <ligand>
        <name>Mn(2+)</name>
        <dbReference type="ChEBI" id="CHEBI:29035"/>
    </ligand>
</feature>
<dbReference type="GO" id="GO:0046872">
    <property type="term" value="F:metal ion binding"/>
    <property type="evidence" value="ECO:0007669"/>
    <property type="project" value="UniProtKB-KW"/>
</dbReference>
<dbReference type="InterPro" id="IPR019833">
    <property type="entry name" value="Mn/Fe_SOD_BS"/>
</dbReference>
<evidence type="ECO:0000256" key="4">
    <source>
        <dbReference type="ARBA" id="ARBA00023002"/>
    </source>
</evidence>
<feature type="binding site" evidence="5">
    <location>
        <position position="30"/>
    </location>
    <ligand>
        <name>Mn(2+)</name>
        <dbReference type="ChEBI" id="CHEBI:29035"/>
    </ligand>
</feature>
<reference evidence="9 10" key="1">
    <citation type="journal article" date="2016" name="Nat. Commun.">
        <title>Thousands of microbial genomes shed light on interconnected biogeochemical processes in an aquifer system.</title>
        <authorList>
            <person name="Anantharaman K."/>
            <person name="Brown C.T."/>
            <person name="Hug L.A."/>
            <person name="Sharon I."/>
            <person name="Castelle C.J."/>
            <person name="Probst A.J."/>
            <person name="Thomas B.C."/>
            <person name="Singh A."/>
            <person name="Wilkins M.J."/>
            <person name="Karaoz U."/>
            <person name="Brodie E.L."/>
            <person name="Williams K.H."/>
            <person name="Hubbard S.S."/>
            <person name="Banfield J.F."/>
        </authorList>
    </citation>
    <scope>NUCLEOTIDE SEQUENCE [LARGE SCALE GENOMIC DNA]</scope>
</reference>
<dbReference type="PROSITE" id="PS00088">
    <property type="entry name" value="SOD_MN"/>
    <property type="match status" value="1"/>
</dbReference>
<keyword evidence="4 6" id="KW-0560">Oxidoreductase</keyword>
<evidence type="ECO:0000256" key="6">
    <source>
        <dbReference type="RuleBase" id="RU000414"/>
    </source>
</evidence>
<dbReference type="SUPFAM" id="SSF54719">
    <property type="entry name" value="Fe,Mn superoxide dismutase (SOD), C-terminal domain"/>
    <property type="match status" value="1"/>
</dbReference>
<dbReference type="AlphaFoldDB" id="A0A1G2IDJ9"/>
<evidence type="ECO:0000259" key="7">
    <source>
        <dbReference type="Pfam" id="PF00081"/>
    </source>
</evidence>
<evidence type="ECO:0000259" key="8">
    <source>
        <dbReference type="Pfam" id="PF02777"/>
    </source>
</evidence>
<evidence type="ECO:0000256" key="3">
    <source>
        <dbReference type="ARBA" id="ARBA00022723"/>
    </source>
</evidence>
<comment type="similarity">
    <text evidence="1 6">Belongs to the iron/manganese superoxide dismutase family.</text>
</comment>
<gene>
    <name evidence="9" type="ORF">A2908_00295</name>
</gene>
<dbReference type="InterPro" id="IPR036324">
    <property type="entry name" value="Mn/Fe_SOD_N_sf"/>
</dbReference>
<dbReference type="FunFam" id="1.10.287.990:FF:000001">
    <property type="entry name" value="Superoxide dismutase"/>
    <property type="match status" value="1"/>
</dbReference>
<keyword evidence="3 5" id="KW-0479">Metal-binding</keyword>